<feature type="compositionally biased region" description="Basic residues" evidence="1">
    <location>
        <begin position="1"/>
        <end position="16"/>
    </location>
</feature>
<evidence type="ECO:0000313" key="4">
    <source>
        <dbReference type="Proteomes" id="UP000694411"/>
    </source>
</evidence>
<dbReference type="GO" id="GO:0043240">
    <property type="term" value="C:Fanconi anaemia nuclear complex"/>
    <property type="evidence" value="ECO:0007669"/>
    <property type="project" value="TreeGrafter"/>
</dbReference>
<gene>
    <name evidence="3" type="primary">LOC112628972</name>
</gene>
<dbReference type="RefSeq" id="XP_025248136.1">
    <property type="nucleotide sequence ID" value="XM_025392351.1"/>
</dbReference>
<feature type="domain" description="UBZ2-type" evidence="2">
    <location>
        <begin position="172"/>
        <end position="208"/>
    </location>
</feature>
<keyword evidence="4" id="KW-1185">Reference proteome</keyword>
<evidence type="ECO:0000313" key="3">
    <source>
        <dbReference type="Ensembl" id="ENSTGEP00000015127.1"/>
    </source>
</evidence>
<reference evidence="3" key="2">
    <citation type="submission" date="2025-08" db="UniProtKB">
        <authorList>
            <consortium name="Ensembl"/>
        </authorList>
    </citation>
    <scope>IDENTIFICATION</scope>
</reference>
<dbReference type="GO" id="GO:0043130">
    <property type="term" value="F:ubiquitin binding"/>
    <property type="evidence" value="ECO:0007669"/>
    <property type="project" value="InterPro"/>
</dbReference>
<dbReference type="GeneID" id="112628972"/>
<evidence type="ECO:0000256" key="1">
    <source>
        <dbReference type="SAM" id="MobiDB-lite"/>
    </source>
</evidence>
<dbReference type="Proteomes" id="UP000694411">
    <property type="component" value="Chromosome 1"/>
</dbReference>
<sequence length="213" mass="23740">MEAARRPRLGLSRRRPPPAGGPSGGRPWFLLGGDERERLWAELLRTVSPELTLDHEVPPLPSFPGQVCPPGPWQRGRGFQGESRRWARPNNSMLQEPRCGPEPTEAFTVGPKTFSWTPFPPDLWSPGRSYRLLRGAGGHLESPARSLPQRPAPDPCRAPRVEQQLSVEGAALRRCPMCQKEFGPRLTQLDVDSHLAQCLAESTEDVMWADSLQ</sequence>
<name>A0A8D2K0H1_THEGE</name>
<feature type="region of interest" description="Disordered" evidence="1">
    <location>
        <begin position="1"/>
        <end position="28"/>
    </location>
</feature>
<dbReference type="Pfam" id="PF15750">
    <property type="entry name" value="UBZ_FAAP20"/>
    <property type="match status" value="1"/>
</dbReference>
<dbReference type="KEGG" id="tge:112628972"/>
<dbReference type="GO" id="GO:0006974">
    <property type="term" value="P:DNA damage response"/>
    <property type="evidence" value="ECO:0007669"/>
    <property type="project" value="TreeGrafter"/>
</dbReference>
<dbReference type="PANTHER" id="PTHR37862:SF1">
    <property type="entry name" value="FANCONI ANEMIA CORE COMPLEX-ASSOCIATED PROTEIN 20"/>
    <property type="match status" value="1"/>
</dbReference>
<evidence type="ECO:0000259" key="2">
    <source>
        <dbReference type="PROSITE" id="PS51906"/>
    </source>
</evidence>
<reference evidence="3" key="3">
    <citation type="submission" date="2025-09" db="UniProtKB">
        <authorList>
            <consortium name="Ensembl"/>
        </authorList>
    </citation>
    <scope>IDENTIFICATION</scope>
</reference>
<dbReference type="AlphaFoldDB" id="A0A8D2K0H1"/>
<dbReference type="GO" id="GO:0070530">
    <property type="term" value="F:K63-linked polyubiquitin modification-dependent protein binding"/>
    <property type="evidence" value="ECO:0007669"/>
    <property type="project" value="TreeGrafter"/>
</dbReference>
<dbReference type="InterPro" id="IPR031491">
    <property type="entry name" value="FANCA_interact"/>
</dbReference>
<organism evidence="3 4">
    <name type="scientific">Theropithecus gelada</name>
    <name type="common">Gelada baboon</name>
    <dbReference type="NCBI Taxonomy" id="9565"/>
    <lineage>
        <taxon>Eukaryota</taxon>
        <taxon>Metazoa</taxon>
        <taxon>Chordata</taxon>
        <taxon>Craniata</taxon>
        <taxon>Vertebrata</taxon>
        <taxon>Euteleostomi</taxon>
        <taxon>Mammalia</taxon>
        <taxon>Eutheria</taxon>
        <taxon>Euarchontoglires</taxon>
        <taxon>Primates</taxon>
        <taxon>Haplorrhini</taxon>
        <taxon>Catarrhini</taxon>
        <taxon>Cercopithecidae</taxon>
        <taxon>Cercopithecinae</taxon>
        <taxon>Theropithecus</taxon>
    </lineage>
</organism>
<dbReference type="InterPro" id="IPR031490">
    <property type="entry name" value="UBZ2_FAAP20"/>
</dbReference>
<feature type="region of interest" description="Disordered" evidence="1">
    <location>
        <begin position="57"/>
        <end position="84"/>
    </location>
</feature>
<dbReference type="Pfam" id="PF15751">
    <property type="entry name" value="FANCA_interact"/>
    <property type="match status" value="2"/>
</dbReference>
<dbReference type="PANTHER" id="PTHR37862">
    <property type="entry name" value="FANCONI ANEMIA CORE COMPLEX-ASSOCIATED PROTEIN 20"/>
    <property type="match status" value="1"/>
</dbReference>
<dbReference type="InterPro" id="IPR052689">
    <property type="entry name" value="FA_core_complex_assoc"/>
</dbReference>
<reference evidence="3" key="1">
    <citation type="submission" date="2018-05" db="EMBL/GenBank/DDBJ databases">
        <title>Whole genome of Theropithecus gelada.</title>
        <authorList>
            <person name="Chiou K.L."/>
            <person name="Snyder-Mackler N."/>
        </authorList>
    </citation>
    <scope>NUCLEOTIDE SEQUENCE [LARGE SCALE GENOMIC DNA]</scope>
</reference>
<feature type="compositionally biased region" description="Pro residues" evidence="1">
    <location>
        <begin position="58"/>
        <end position="72"/>
    </location>
</feature>
<protein>
    <submittedName>
        <fullName evidence="3">FA core complex associated protein 20</fullName>
    </submittedName>
</protein>
<dbReference type="PROSITE" id="PS51906">
    <property type="entry name" value="ZF_UBZ2"/>
    <property type="match status" value="1"/>
</dbReference>
<proteinExistence type="predicted"/>
<accession>A0A8D2K0H1</accession>
<dbReference type="Ensembl" id="ENSTGET00000018126.1">
    <property type="protein sequence ID" value="ENSTGEP00000015127.1"/>
    <property type="gene ID" value="ENSTGEG00000012292.1"/>
</dbReference>